<dbReference type="Gene3D" id="1.25.10.10">
    <property type="entry name" value="Leucine-rich Repeat Variant"/>
    <property type="match status" value="2"/>
</dbReference>
<evidence type="ECO:0000259" key="5">
    <source>
        <dbReference type="Pfam" id="PF08161"/>
    </source>
</evidence>
<dbReference type="InterPro" id="IPR016024">
    <property type="entry name" value="ARM-type_fold"/>
</dbReference>
<protein>
    <submittedName>
        <fullName evidence="7">Uncharacterized protein</fullName>
    </submittedName>
</protein>
<dbReference type="Pfam" id="PF25772">
    <property type="entry name" value="HEAT_RRP12_N"/>
    <property type="match status" value="1"/>
</dbReference>
<feature type="domain" description="RRP12 HEAT" evidence="5">
    <location>
        <begin position="362"/>
        <end position="658"/>
    </location>
</feature>
<feature type="compositionally biased region" description="Basic residues" evidence="4">
    <location>
        <begin position="1199"/>
        <end position="1216"/>
    </location>
</feature>
<proteinExistence type="inferred from homology"/>
<dbReference type="PANTHER" id="PTHR48287:SF1">
    <property type="entry name" value="ARM REPEAT SUPERFAMILY PROTEIN"/>
    <property type="match status" value="1"/>
</dbReference>
<feature type="region of interest" description="Disordered" evidence="4">
    <location>
        <begin position="1018"/>
        <end position="1040"/>
    </location>
</feature>
<dbReference type="PANTHER" id="PTHR48287">
    <property type="entry name" value="ARM REPEAT SUPERFAMILY PROTEIN"/>
    <property type="match status" value="1"/>
</dbReference>
<feature type="region of interest" description="Disordered" evidence="4">
    <location>
        <begin position="1052"/>
        <end position="1073"/>
    </location>
</feature>
<feature type="compositionally biased region" description="Basic and acidic residues" evidence="4">
    <location>
        <begin position="1173"/>
        <end position="1198"/>
    </location>
</feature>
<evidence type="ECO:0000256" key="3">
    <source>
        <dbReference type="ARBA" id="ARBA00023242"/>
    </source>
</evidence>
<keyword evidence="3" id="KW-0539">Nucleus</keyword>
<comment type="similarity">
    <text evidence="2">Belongs to the RRP12 family.</text>
</comment>
<accession>A0A4C2E770</accession>
<dbReference type="Pfam" id="PF08161">
    <property type="entry name" value="RRP12_HEAT"/>
    <property type="match status" value="1"/>
</dbReference>
<gene>
    <name evidence="7" type="ORF">ZYGM_000207</name>
</gene>
<dbReference type="InterPro" id="IPR012978">
    <property type="entry name" value="HEAT_RRP12"/>
</dbReference>
<evidence type="ECO:0000259" key="6">
    <source>
        <dbReference type="Pfam" id="PF25772"/>
    </source>
</evidence>
<reference evidence="7 8" key="1">
    <citation type="submission" date="2019-01" db="EMBL/GenBank/DDBJ databases">
        <title>Draft Genome Sequencing of Zygosaccharomyces mellis Ca-7.</title>
        <authorList>
            <person name="Shiwa Y."/>
            <person name="Kanesaki Y."/>
            <person name="Ishige T."/>
            <person name="Mura K."/>
            <person name="Hori T."/>
            <person name="Tamura T."/>
        </authorList>
    </citation>
    <scope>NUCLEOTIDE SEQUENCE [LARGE SCALE GENOMIC DNA]</scope>
    <source>
        <strain evidence="7 8">Ca-7</strain>
    </source>
</reference>
<dbReference type="GO" id="GO:0005634">
    <property type="term" value="C:nucleus"/>
    <property type="evidence" value="ECO:0007669"/>
    <property type="project" value="UniProtKB-SubCell"/>
</dbReference>
<sequence>MMNEDSVSLEIGMQERFDKIRRQINSNLDNQKHVAIVLSAVEENLQGDRSQNTSPVNYTVAFISLLDQAADPETRVIGDLQLATSACYLLDISLRSMPVPLLREKFAELLTKVAPCITDEHADAPLIRSAVGCLEILLISQHSQSWGNSHELNITPRRGLNGLLELSLDPRPKVRKRSQEAVHSVVSHTVPGSVAGRVISATVANFSLQALGSTLREALSKKKRNSQDDEFTAKIIHILRLVSSVLSTGQWPFTQIEPLCDLLLEVTKSSDQYLVSTTFECFENLFKALADKSDGSQEPDGKSLRILDIILSLKPSTSDAHLAGSWIAVVVKGMSAYGIHKPLQCFVKVPELFKVMSQFLASETPEVYFSASQCLMAVLSEIVNDQILLYPPAVDGSTFETVDEVITELAEIFTEFLSVRYSHCAKDILKVLAVAFRKFKSRANPDFLKPLEIVGEWRTNEENFLEFRNEAEEVIGAAISSMGTDVILGCLPLNLENPSDQRPGRAWLLPLIRDNTRNTKLSTFINNMVPVSQMFESKFEKLPRESVQLKIFQTVVDQIWSTLPHFCELPTDMREAFTGSFASEISSIMYTKVQSRTTICNALKVLVESNLLYANGELEQDVMLQQQFPVSEAKKNLEYLGTMASNLLAVLFNVYTQTASNARAYILETIESYLKVTNKEDLEKIFNNVCGLLKNAMDEESNHPGKEKPQLTATLLDIVVCMTKYLSPSSYPALFTIFGSTVVSQDALIQKRAYRIITRLAELESGSEALSNFMSDIENVVLGNSSSVQTSSKASRLGAIRSLVDLIPSNHMDFIVRVAAEVILSTKDVNEKSREAGFECLITMGKRMEEPGSIIRLSEVPGYEDSVPDQPSSISEFFKIIAAGLIGESQHMVSSTIQAFACLIFEFRDVVEESVLLDVYDTVALYLTSNSREIVKSAIGFAKVVVLSLPTELVRPKVPELIPNLLRWSHEHTGHFKSKVRHIIERLIRKFGYDFIAANFPQEDLKLLANIRKVKNRSKRGKSVDDETTPTTDGTASTKSSRFMNAFDEAVYDSSEDEKDGSDEEQESTKNRSKQFIMESGENPLDLLDSQTLAHISSTRPRKFNRNEKKAPLEDGMFSFDAEGKLVINDQEKQVEDDPLQSVTNGIDAYMDAVKQGPIRGQRNRLKFKKGTRSGDHVSDDEADDDLKLPKKAVDAKNKIGKGPRKGGKYKSKKKL</sequence>
<feature type="compositionally biased region" description="Polar residues" evidence="4">
    <location>
        <begin position="1029"/>
        <end position="1040"/>
    </location>
</feature>
<keyword evidence="8" id="KW-1185">Reference proteome</keyword>
<evidence type="ECO:0000256" key="4">
    <source>
        <dbReference type="SAM" id="MobiDB-lite"/>
    </source>
</evidence>
<evidence type="ECO:0000313" key="7">
    <source>
        <dbReference type="EMBL" id="GCF00026.1"/>
    </source>
</evidence>
<feature type="compositionally biased region" description="Acidic residues" evidence="4">
    <location>
        <begin position="1052"/>
        <end position="1066"/>
    </location>
</feature>
<dbReference type="InterPro" id="IPR057860">
    <property type="entry name" value="HEAT_RRP12_N"/>
</dbReference>
<dbReference type="InterPro" id="IPR011989">
    <property type="entry name" value="ARM-like"/>
</dbReference>
<evidence type="ECO:0000256" key="2">
    <source>
        <dbReference type="ARBA" id="ARBA00007690"/>
    </source>
</evidence>
<feature type="domain" description="RRP12 N-terminal HEAT" evidence="6">
    <location>
        <begin position="24"/>
        <end position="246"/>
    </location>
</feature>
<comment type="subcellular location">
    <subcellularLocation>
        <location evidence="1">Nucleus</location>
    </subcellularLocation>
</comment>
<dbReference type="AlphaFoldDB" id="A0A4C2E770"/>
<name>A0A4C2E770_9SACH</name>
<evidence type="ECO:0000313" key="8">
    <source>
        <dbReference type="Proteomes" id="UP000301737"/>
    </source>
</evidence>
<dbReference type="EMBL" id="BIMX01000015">
    <property type="protein sequence ID" value="GCF00026.1"/>
    <property type="molecule type" value="Genomic_DNA"/>
</dbReference>
<feature type="compositionally biased region" description="Basic residues" evidence="4">
    <location>
        <begin position="1162"/>
        <end position="1172"/>
    </location>
</feature>
<feature type="region of interest" description="Disordered" evidence="4">
    <location>
        <begin position="1156"/>
        <end position="1216"/>
    </location>
</feature>
<comment type="caution">
    <text evidence="7">The sequence shown here is derived from an EMBL/GenBank/DDBJ whole genome shotgun (WGS) entry which is preliminary data.</text>
</comment>
<dbReference type="Proteomes" id="UP000301737">
    <property type="component" value="Unassembled WGS sequence"/>
</dbReference>
<dbReference type="OrthoDB" id="2192888at2759"/>
<organism evidence="7 8">
    <name type="scientific">Zygosaccharomyces mellis</name>
    <dbReference type="NCBI Taxonomy" id="42258"/>
    <lineage>
        <taxon>Eukaryota</taxon>
        <taxon>Fungi</taxon>
        <taxon>Dikarya</taxon>
        <taxon>Ascomycota</taxon>
        <taxon>Saccharomycotina</taxon>
        <taxon>Saccharomycetes</taxon>
        <taxon>Saccharomycetales</taxon>
        <taxon>Saccharomycetaceae</taxon>
        <taxon>Zygosaccharomyces</taxon>
    </lineage>
</organism>
<dbReference type="SUPFAM" id="SSF48371">
    <property type="entry name" value="ARM repeat"/>
    <property type="match status" value="1"/>
</dbReference>
<evidence type="ECO:0000256" key="1">
    <source>
        <dbReference type="ARBA" id="ARBA00004123"/>
    </source>
</evidence>
<dbReference type="InterPro" id="IPR052087">
    <property type="entry name" value="RRP12"/>
</dbReference>